<protein>
    <submittedName>
        <fullName evidence="1">Uncharacterized protein</fullName>
    </submittedName>
</protein>
<dbReference type="Proteomes" id="UP000248961">
    <property type="component" value="Unassembled WGS sequence"/>
</dbReference>
<proteinExistence type="predicted"/>
<dbReference type="VEuPathDB" id="FungiDB:BO97DRAFT_241606"/>
<reference evidence="1 2" key="1">
    <citation type="submission" date="2018-02" db="EMBL/GenBank/DDBJ databases">
        <title>The genomes of Aspergillus section Nigri reveals drivers in fungal speciation.</title>
        <authorList>
            <consortium name="DOE Joint Genome Institute"/>
            <person name="Vesth T.C."/>
            <person name="Nybo J."/>
            <person name="Theobald S."/>
            <person name="Brandl J."/>
            <person name="Frisvad J.C."/>
            <person name="Nielsen K.F."/>
            <person name="Lyhne E.K."/>
            <person name="Kogle M.E."/>
            <person name="Kuo A."/>
            <person name="Riley R."/>
            <person name="Clum A."/>
            <person name="Nolan M."/>
            <person name="Lipzen A."/>
            <person name="Salamov A."/>
            <person name="Henrissat B."/>
            <person name="Wiebenga A."/>
            <person name="De vries R.P."/>
            <person name="Grigoriev I.V."/>
            <person name="Mortensen U.H."/>
            <person name="Andersen M.R."/>
            <person name="Baker S.E."/>
        </authorList>
    </citation>
    <scope>NUCLEOTIDE SEQUENCE [LARGE SCALE GENOMIC DNA]</scope>
    <source>
        <strain evidence="1 2">CBS 101889</strain>
    </source>
</reference>
<evidence type="ECO:0000313" key="1">
    <source>
        <dbReference type="EMBL" id="RAL15275.1"/>
    </source>
</evidence>
<dbReference type="EMBL" id="KZ824272">
    <property type="protein sequence ID" value="RAL15275.1"/>
    <property type="molecule type" value="Genomic_DNA"/>
</dbReference>
<accession>A0A395I653</accession>
<keyword evidence="2" id="KW-1185">Reference proteome</keyword>
<sequence>MDPLRDGHGKALHSENSAILIFGAMMSSRIECRRKKTKEFSNPEPRSSVSDLFSCADGMKIMSQATCGEATRHARVSEGHALGIQSGDG</sequence>
<dbReference type="AlphaFoldDB" id="A0A395I653"/>
<dbReference type="RefSeq" id="XP_025554429.1">
    <property type="nucleotide sequence ID" value="XM_025690793.1"/>
</dbReference>
<organism evidence="1 2">
    <name type="scientific">Aspergillus homomorphus (strain CBS 101889)</name>
    <dbReference type="NCBI Taxonomy" id="1450537"/>
    <lineage>
        <taxon>Eukaryota</taxon>
        <taxon>Fungi</taxon>
        <taxon>Dikarya</taxon>
        <taxon>Ascomycota</taxon>
        <taxon>Pezizomycotina</taxon>
        <taxon>Eurotiomycetes</taxon>
        <taxon>Eurotiomycetidae</taxon>
        <taxon>Eurotiales</taxon>
        <taxon>Aspergillaceae</taxon>
        <taxon>Aspergillus</taxon>
        <taxon>Aspergillus subgen. Circumdati</taxon>
    </lineage>
</organism>
<dbReference type="GeneID" id="37195082"/>
<gene>
    <name evidence="1" type="ORF">BO97DRAFT_241606</name>
</gene>
<evidence type="ECO:0000313" key="2">
    <source>
        <dbReference type="Proteomes" id="UP000248961"/>
    </source>
</evidence>
<name>A0A395I653_ASPHC</name>